<gene>
    <name evidence="2" type="ORF">D8674_011739</name>
</gene>
<feature type="region of interest" description="Disordered" evidence="1">
    <location>
        <begin position="1"/>
        <end position="26"/>
    </location>
</feature>
<evidence type="ECO:0000313" key="3">
    <source>
        <dbReference type="Proteomes" id="UP000327157"/>
    </source>
</evidence>
<protein>
    <submittedName>
        <fullName evidence="2">Uncharacterized protein</fullName>
    </submittedName>
</protein>
<sequence length="78" mass="9216">MPDEVRTKVRAQLSKKAKANKSNRDKKTLLHHSCLRPFSYRMEAGVQNSRRSMSLATFMFDPRISWPSPFIKEKEKYQ</sequence>
<evidence type="ECO:0000313" key="2">
    <source>
        <dbReference type="EMBL" id="KAB2608571.1"/>
    </source>
</evidence>
<reference evidence="3" key="2">
    <citation type="submission" date="2019-10" db="EMBL/GenBank/DDBJ databases">
        <title>A de novo genome assembly of a pear dwarfing rootstock.</title>
        <authorList>
            <person name="Wang F."/>
            <person name="Wang J."/>
            <person name="Li S."/>
            <person name="Zhang Y."/>
            <person name="Fang M."/>
            <person name="Ma L."/>
            <person name="Zhao Y."/>
            <person name="Jiang S."/>
        </authorList>
    </citation>
    <scope>NUCLEOTIDE SEQUENCE [LARGE SCALE GENOMIC DNA]</scope>
</reference>
<name>A0A5N5G485_9ROSA</name>
<dbReference type="Proteomes" id="UP000327157">
    <property type="component" value="Chromosome 14"/>
</dbReference>
<evidence type="ECO:0000256" key="1">
    <source>
        <dbReference type="SAM" id="MobiDB-lite"/>
    </source>
</evidence>
<reference evidence="2 3" key="1">
    <citation type="submission" date="2019-09" db="EMBL/GenBank/DDBJ databases">
        <authorList>
            <person name="Ou C."/>
        </authorList>
    </citation>
    <scope>NUCLEOTIDE SEQUENCE [LARGE SCALE GENOMIC DNA]</scope>
    <source>
        <strain evidence="2">S2</strain>
        <tissue evidence="2">Leaf</tissue>
    </source>
</reference>
<dbReference type="AlphaFoldDB" id="A0A5N5G485"/>
<dbReference type="EMBL" id="SMOL01000553">
    <property type="protein sequence ID" value="KAB2608571.1"/>
    <property type="molecule type" value="Genomic_DNA"/>
</dbReference>
<comment type="caution">
    <text evidence="2">The sequence shown here is derived from an EMBL/GenBank/DDBJ whole genome shotgun (WGS) entry which is preliminary data.</text>
</comment>
<proteinExistence type="predicted"/>
<keyword evidence="3" id="KW-1185">Reference proteome</keyword>
<accession>A0A5N5G485</accession>
<organism evidence="2 3">
    <name type="scientific">Pyrus ussuriensis x Pyrus communis</name>
    <dbReference type="NCBI Taxonomy" id="2448454"/>
    <lineage>
        <taxon>Eukaryota</taxon>
        <taxon>Viridiplantae</taxon>
        <taxon>Streptophyta</taxon>
        <taxon>Embryophyta</taxon>
        <taxon>Tracheophyta</taxon>
        <taxon>Spermatophyta</taxon>
        <taxon>Magnoliopsida</taxon>
        <taxon>eudicotyledons</taxon>
        <taxon>Gunneridae</taxon>
        <taxon>Pentapetalae</taxon>
        <taxon>rosids</taxon>
        <taxon>fabids</taxon>
        <taxon>Rosales</taxon>
        <taxon>Rosaceae</taxon>
        <taxon>Amygdaloideae</taxon>
        <taxon>Maleae</taxon>
        <taxon>Pyrus</taxon>
    </lineage>
</organism>
<reference evidence="2 3" key="3">
    <citation type="submission" date="2019-11" db="EMBL/GenBank/DDBJ databases">
        <title>A de novo genome assembly of a pear dwarfing rootstock.</title>
        <authorList>
            <person name="Wang F."/>
            <person name="Wang J."/>
            <person name="Li S."/>
            <person name="Zhang Y."/>
            <person name="Fang M."/>
            <person name="Ma L."/>
            <person name="Zhao Y."/>
            <person name="Jiang S."/>
        </authorList>
    </citation>
    <scope>NUCLEOTIDE SEQUENCE [LARGE SCALE GENOMIC DNA]</scope>
    <source>
        <strain evidence="2">S2</strain>
        <tissue evidence="2">Leaf</tissue>
    </source>
</reference>